<feature type="region of interest" description="Disordered" evidence="1">
    <location>
        <begin position="19"/>
        <end position="126"/>
    </location>
</feature>
<sequence>MRPTTYLTAFLTLPALTLGCADDGADDAGDSASETGTTDQGDGDGDPGDGDTNETGTADQGDGDGDPGDGDTDTDTGDGDDTTGDGDTGDGDGDTGDGDGDTGDGDGDTGDGDGDGDTEAQFCTPGNQVCADPDSYQVCDDQGEAWSDPLPCDPTEGCLNGDCVPQCILVQSNPSSVGCSFFATKHDNFYNNNNNPAQNDSLIAGNISDDLPVSAQLYFVPVNGNAEEAMGEPVVIQPQGTHTFSLSQTEIDSITTTRQGGVYRLETDLPIVAYQHSPIGSTATNDASMLLPEYALTGNYIVSSYPATVGAYPSYFLAIGTTDGTTVDITVGGATAGGGGIPALANGQSTQVMLDRYEVLNMVVAQQNGGDLSGTIISSDNPVHLIGATECANVPQSPYTYCDHMEEAAFPLEYWGEEYVGAHAPTRGNEQYHWRVYGGDDGLTINTAPQQPGFPLNLDKGEYYQFATSETFVITGDGPFLPVQYLESENPNAGTGDPAMYQMVPTEQFLNRYAFVTGENYDVHYAQITRPAGGAEVTIDGNPVGGYYQVGAFEVADVTVGPGAHFAASEQPFGVVQVGYTGVTSYAYPGGLKLEVINPQ</sequence>
<feature type="compositionally biased region" description="Low complexity" evidence="1">
    <location>
        <begin position="30"/>
        <end position="40"/>
    </location>
</feature>
<organism evidence="3 4">
    <name type="scientific">Enhygromyxa salina</name>
    <dbReference type="NCBI Taxonomy" id="215803"/>
    <lineage>
        <taxon>Bacteria</taxon>
        <taxon>Pseudomonadati</taxon>
        <taxon>Myxococcota</taxon>
        <taxon>Polyangia</taxon>
        <taxon>Nannocystales</taxon>
        <taxon>Nannocystaceae</taxon>
        <taxon>Enhygromyxa</taxon>
    </lineage>
</organism>
<comment type="caution">
    <text evidence="3">The sequence shown here is derived from an EMBL/GenBank/DDBJ whole genome shotgun (WGS) entry which is preliminary data.</text>
</comment>
<protein>
    <recommendedName>
        <fullName evidence="2">IgGFc-binding protein N-terminal domain-containing protein</fullName>
    </recommendedName>
</protein>
<dbReference type="PROSITE" id="PS51257">
    <property type="entry name" value="PROKAR_LIPOPROTEIN"/>
    <property type="match status" value="1"/>
</dbReference>
<accession>A0A2S9YAK6</accession>
<evidence type="ECO:0000259" key="2">
    <source>
        <dbReference type="Pfam" id="PF17517"/>
    </source>
</evidence>
<proteinExistence type="predicted"/>
<feature type="domain" description="IgGFc-binding protein N-terminal" evidence="2">
    <location>
        <begin position="286"/>
        <end position="579"/>
    </location>
</feature>
<reference evidence="3 4" key="1">
    <citation type="submission" date="2018-03" db="EMBL/GenBank/DDBJ databases">
        <title>Draft Genome Sequences of the Obligatory Marine Myxobacteria Enhygromyxa salina SWB005.</title>
        <authorList>
            <person name="Poehlein A."/>
            <person name="Moghaddam J.A."/>
            <person name="Harms H."/>
            <person name="Alanjari M."/>
            <person name="Koenig G.M."/>
            <person name="Daniel R."/>
            <person name="Schaeberle T.F."/>
        </authorList>
    </citation>
    <scope>NUCLEOTIDE SEQUENCE [LARGE SCALE GENOMIC DNA]</scope>
    <source>
        <strain evidence="3 4">SWB005</strain>
    </source>
</reference>
<dbReference type="PANTHER" id="PTHR46534:SF1">
    <property type="entry name" value="IGGFC-BINDING PROTEIN N-TERMINAL DOMAIN-CONTAINING PROTEIN"/>
    <property type="match status" value="1"/>
</dbReference>
<dbReference type="Proteomes" id="UP000237968">
    <property type="component" value="Unassembled WGS sequence"/>
</dbReference>
<name>A0A2S9YAK6_9BACT</name>
<feature type="compositionally biased region" description="Acidic residues" evidence="1">
    <location>
        <begin position="41"/>
        <end position="52"/>
    </location>
</feature>
<feature type="compositionally biased region" description="Acidic residues" evidence="1">
    <location>
        <begin position="61"/>
        <end position="118"/>
    </location>
</feature>
<dbReference type="Pfam" id="PF17517">
    <property type="entry name" value="IgGFc_binding"/>
    <property type="match status" value="1"/>
</dbReference>
<keyword evidence="4" id="KW-1185">Reference proteome</keyword>
<gene>
    <name evidence="3" type="ORF">ENSA5_26030</name>
</gene>
<dbReference type="InterPro" id="IPR035234">
    <property type="entry name" value="IgGFc-bd_N"/>
</dbReference>
<dbReference type="EMBL" id="PVNK01000127">
    <property type="protein sequence ID" value="PRQ02144.1"/>
    <property type="molecule type" value="Genomic_DNA"/>
</dbReference>
<evidence type="ECO:0000313" key="4">
    <source>
        <dbReference type="Proteomes" id="UP000237968"/>
    </source>
</evidence>
<dbReference type="AlphaFoldDB" id="A0A2S9YAK6"/>
<evidence type="ECO:0000256" key="1">
    <source>
        <dbReference type="SAM" id="MobiDB-lite"/>
    </source>
</evidence>
<dbReference type="PANTHER" id="PTHR46534">
    <property type="entry name" value="IGGFC_BINDING DOMAIN-CONTAINING PROTEIN"/>
    <property type="match status" value="1"/>
</dbReference>
<evidence type="ECO:0000313" key="3">
    <source>
        <dbReference type="EMBL" id="PRQ02144.1"/>
    </source>
</evidence>